<dbReference type="EMBL" id="BAAATL010000016">
    <property type="protein sequence ID" value="GAA2489312.1"/>
    <property type="molecule type" value="Genomic_DNA"/>
</dbReference>
<gene>
    <name evidence="6" type="ORF">GCM10010422_39560</name>
</gene>
<feature type="transmembrane region" description="Helical" evidence="5">
    <location>
        <begin position="55"/>
        <end position="79"/>
    </location>
</feature>
<keyword evidence="3 5" id="KW-1133">Transmembrane helix</keyword>
<organism evidence="6 7">
    <name type="scientific">Streptomyces graminearus</name>
    <dbReference type="NCBI Taxonomy" id="284030"/>
    <lineage>
        <taxon>Bacteria</taxon>
        <taxon>Bacillati</taxon>
        <taxon>Actinomycetota</taxon>
        <taxon>Actinomycetes</taxon>
        <taxon>Kitasatosporales</taxon>
        <taxon>Streptomycetaceae</taxon>
        <taxon>Streptomyces</taxon>
    </lineage>
</organism>
<keyword evidence="2 5" id="KW-0812">Transmembrane</keyword>
<evidence type="ECO:0000313" key="6">
    <source>
        <dbReference type="EMBL" id="GAA2489312.1"/>
    </source>
</evidence>
<dbReference type="Pfam" id="PF00146">
    <property type="entry name" value="NADHdh"/>
    <property type="match status" value="1"/>
</dbReference>
<accession>A0ABP5YYN3</accession>
<feature type="transmembrane region" description="Helical" evidence="5">
    <location>
        <begin position="91"/>
        <end position="114"/>
    </location>
</feature>
<dbReference type="PANTHER" id="PTHR43359:SF1">
    <property type="entry name" value="FORMATE HYDROGENLYASE SUBUNIT 4-RELATED"/>
    <property type="match status" value="1"/>
</dbReference>
<reference evidence="7" key="1">
    <citation type="journal article" date="2019" name="Int. J. Syst. Evol. Microbiol.">
        <title>The Global Catalogue of Microorganisms (GCM) 10K type strain sequencing project: providing services to taxonomists for standard genome sequencing and annotation.</title>
        <authorList>
            <consortium name="The Broad Institute Genomics Platform"/>
            <consortium name="The Broad Institute Genome Sequencing Center for Infectious Disease"/>
            <person name="Wu L."/>
            <person name="Ma J."/>
        </authorList>
    </citation>
    <scope>NUCLEOTIDE SEQUENCE [LARGE SCALE GENOMIC DNA]</scope>
    <source>
        <strain evidence="7">JCM 6923</strain>
    </source>
</reference>
<protein>
    <submittedName>
        <fullName evidence="6">Respiratory chain complex I subunit 1 family protein</fullName>
    </submittedName>
</protein>
<evidence type="ECO:0000256" key="3">
    <source>
        <dbReference type="ARBA" id="ARBA00022989"/>
    </source>
</evidence>
<evidence type="ECO:0000256" key="4">
    <source>
        <dbReference type="ARBA" id="ARBA00023136"/>
    </source>
</evidence>
<comment type="subcellular location">
    <subcellularLocation>
        <location evidence="1">Membrane</location>
        <topology evidence="1">Multi-pass membrane protein</topology>
    </subcellularLocation>
</comment>
<dbReference type="InterPro" id="IPR052561">
    <property type="entry name" value="ComplexI_Subunit1"/>
</dbReference>
<proteinExistence type="predicted"/>
<keyword evidence="7" id="KW-1185">Reference proteome</keyword>
<feature type="transmembrane region" description="Helical" evidence="5">
    <location>
        <begin position="126"/>
        <end position="145"/>
    </location>
</feature>
<sequence>MQPVTVLVAAPGLSGMIAKIEARLQGRRGPRVLQPYYDLAKLFHKESLAPAGASWFFLAAPVVAMTASLTVPLLIPVLTSFGLPLGYMGDIIGGGFLLALASFSVAVAAVESGGPYAQLGASRAKTFGAITEPVVLFVVFTVALVTGTDLPYAQAATVRSSADQIIRPAHLLASAALFLVILYETARIPVETHTGTNEFGMIEEARSFEHSGPYLALLKWGSACKQLILYTILIDVFLAPWGLASTTRIHSVALAVLALLGKAVLLGCVVAVIDNSFAKLRLFKITEFVSAAFLLAVLAVFTLYLGGG</sequence>
<keyword evidence="4 5" id="KW-0472">Membrane</keyword>
<evidence type="ECO:0000256" key="5">
    <source>
        <dbReference type="SAM" id="Phobius"/>
    </source>
</evidence>
<feature type="transmembrane region" description="Helical" evidence="5">
    <location>
        <begin position="249"/>
        <end position="273"/>
    </location>
</feature>
<evidence type="ECO:0000256" key="1">
    <source>
        <dbReference type="ARBA" id="ARBA00004141"/>
    </source>
</evidence>
<dbReference type="Proteomes" id="UP001501721">
    <property type="component" value="Unassembled WGS sequence"/>
</dbReference>
<evidence type="ECO:0000313" key="7">
    <source>
        <dbReference type="Proteomes" id="UP001501721"/>
    </source>
</evidence>
<feature type="transmembrane region" description="Helical" evidence="5">
    <location>
        <begin position="227"/>
        <end position="243"/>
    </location>
</feature>
<comment type="caution">
    <text evidence="6">The sequence shown here is derived from an EMBL/GenBank/DDBJ whole genome shotgun (WGS) entry which is preliminary data.</text>
</comment>
<dbReference type="InterPro" id="IPR001694">
    <property type="entry name" value="NADH_UbQ_OxRdtase_su1/FPO"/>
</dbReference>
<dbReference type="PANTHER" id="PTHR43359">
    <property type="entry name" value="FORMATE HYDROGENLYASE SUBUNIT 4"/>
    <property type="match status" value="1"/>
</dbReference>
<evidence type="ECO:0000256" key="2">
    <source>
        <dbReference type="ARBA" id="ARBA00022692"/>
    </source>
</evidence>
<name>A0ABP5YYN3_9ACTN</name>
<feature type="transmembrane region" description="Helical" evidence="5">
    <location>
        <begin position="285"/>
        <end position="305"/>
    </location>
</feature>